<keyword evidence="1" id="KW-0378">Hydrolase</keyword>
<keyword evidence="1" id="KW-0547">Nucleotide-binding</keyword>
<dbReference type="GO" id="GO:0000723">
    <property type="term" value="P:telomere maintenance"/>
    <property type="evidence" value="ECO:0007669"/>
    <property type="project" value="InterPro"/>
</dbReference>
<keyword evidence="1" id="KW-0233">DNA recombination</keyword>
<dbReference type="PANTHER" id="PTHR10492:SF78">
    <property type="entry name" value="ATP-DEPENDENT DNA HELICASE"/>
    <property type="match status" value="1"/>
</dbReference>
<organism evidence="4 5">
    <name type="scientific">Microbotryum silenes-dioicae</name>
    <dbReference type="NCBI Taxonomy" id="796604"/>
    <lineage>
        <taxon>Eukaryota</taxon>
        <taxon>Fungi</taxon>
        <taxon>Dikarya</taxon>
        <taxon>Basidiomycota</taxon>
        <taxon>Pucciniomycotina</taxon>
        <taxon>Microbotryomycetes</taxon>
        <taxon>Microbotryales</taxon>
        <taxon>Microbotryaceae</taxon>
        <taxon>Microbotryum</taxon>
    </lineage>
</organism>
<dbReference type="Proteomes" id="UP000249464">
    <property type="component" value="Unassembled WGS sequence"/>
</dbReference>
<evidence type="ECO:0000259" key="3">
    <source>
        <dbReference type="Pfam" id="PF05970"/>
    </source>
</evidence>
<dbReference type="EMBL" id="FQNC01000049">
    <property type="protein sequence ID" value="SGY80973.1"/>
    <property type="molecule type" value="Genomic_DNA"/>
</dbReference>
<comment type="catalytic activity">
    <reaction evidence="1">
        <text>ATP + H2O = ADP + phosphate + H(+)</text>
        <dbReference type="Rhea" id="RHEA:13065"/>
        <dbReference type="ChEBI" id="CHEBI:15377"/>
        <dbReference type="ChEBI" id="CHEBI:15378"/>
        <dbReference type="ChEBI" id="CHEBI:30616"/>
        <dbReference type="ChEBI" id="CHEBI:43474"/>
        <dbReference type="ChEBI" id="CHEBI:456216"/>
        <dbReference type="EC" id="5.6.2.3"/>
    </reaction>
</comment>
<feature type="compositionally biased region" description="Polar residues" evidence="2">
    <location>
        <begin position="30"/>
        <end position="39"/>
    </location>
</feature>
<evidence type="ECO:0000256" key="2">
    <source>
        <dbReference type="SAM" id="MobiDB-lite"/>
    </source>
</evidence>
<dbReference type="GO" id="GO:0043139">
    <property type="term" value="F:5'-3' DNA helicase activity"/>
    <property type="evidence" value="ECO:0007669"/>
    <property type="project" value="UniProtKB-EC"/>
</dbReference>
<keyword evidence="5" id="KW-1185">Reference proteome</keyword>
<protein>
    <recommendedName>
        <fullName evidence="1">ATP-dependent DNA helicase</fullName>
        <ecNumber evidence="1">5.6.2.3</ecNumber>
    </recommendedName>
</protein>
<keyword evidence="1" id="KW-0347">Helicase</keyword>
<dbReference type="AlphaFoldDB" id="A0A2X0N033"/>
<dbReference type="GO" id="GO:0006310">
    <property type="term" value="P:DNA recombination"/>
    <property type="evidence" value="ECO:0007669"/>
    <property type="project" value="UniProtKB-KW"/>
</dbReference>
<evidence type="ECO:0000313" key="5">
    <source>
        <dbReference type="Proteomes" id="UP000249464"/>
    </source>
</evidence>
<dbReference type="InterPro" id="IPR010285">
    <property type="entry name" value="DNA_helicase_pif1-like_DEAD"/>
</dbReference>
<keyword evidence="1" id="KW-0067">ATP-binding</keyword>
<proteinExistence type="inferred from homology"/>
<dbReference type="Pfam" id="PF05970">
    <property type="entry name" value="PIF1"/>
    <property type="match status" value="1"/>
</dbReference>
<gene>
    <name evidence="4" type="primary">BQ5605_C009g05426</name>
    <name evidence="4" type="ORF">BQ5605_C009G05426</name>
</gene>
<evidence type="ECO:0000256" key="1">
    <source>
        <dbReference type="RuleBase" id="RU363044"/>
    </source>
</evidence>
<dbReference type="GO" id="GO:0005524">
    <property type="term" value="F:ATP binding"/>
    <property type="evidence" value="ECO:0007669"/>
    <property type="project" value="UniProtKB-KW"/>
</dbReference>
<reference evidence="4 5" key="1">
    <citation type="submission" date="2016-11" db="EMBL/GenBank/DDBJ databases">
        <authorList>
            <person name="Jaros S."/>
            <person name="Januszkiewicz K."/>
            <person name="Wedrychowicz H."/>
        </authorList>
    </citation>
    <scope>NUCLEOTIDE SEQUENCE [LARGE SCALE GENOMIC DNA]</scope>
</reference>
<dbReference type="Gene3D" id="3.40.50.300">
    <property type="entry name" value="P-loop containing nucleotide triphosphate hydrolases"/>
    <property type="match status" value="1"/>
</dbReference>
<feature type="domain" description="DNA helicase Pif1-like DEAD-box helicase" evidence="3">
    <location>
        <begin position="93"/>
        <end position="199"/>
    </location>
</feature>
<sequence length="217" mass="23525">MALFSDHRRAPVQHTHAINTGLHEGRRPQAQASSRSCSETEGNTAIPIALICRDVTGSQYLGGAGSSRTTAKLARLKPTATNLLAGVQTGSGVIVRPGVAVLLLNGGHTAHSTFRISFDTLPTSMCPVDRESDLPLMLRTTKLIIWDEAPMAHRFAVEAVDRALRDLRETEELFGGVTTIFAGNFRQYLPVCQRNPRSNPRISKVAHLLSSFVLVSS</sequence>
<comment type="cofactor">
    <cofactor evidence="1">
        <name>Mg(2+)</name>
        <dbReference type="ChEBI" id="CHEBI:18420"/>
    </cofactor>
</comment>
<feature type="region of interest" description="Disordered" evidence="2">
    <location>
        <begin position="1"/>
        <end position="39"/>
    </location>
</feature>
<keyword evidence="1" id="KW-0227">DNA damage</keyword>
<keyword evidence="1" id="KW-0234">DNA repair</keyword>
<evidence type="ECO:0000313" key="4">
    <source>
        <dbReference type="EMBL" id="SGY80973.1"/>
    </source>
</evidence>
<dbReference type="GO" id="GO:0006281">
    <property type="term" value="P:DNA repair"/>
    <property type="evidence" value="ECO:0007669"/>
    <property type="project" value="UniProtKB-KW"/>
</dbReference>
<dbReference type="EC" id="5.6.2.3" evidence="1"/>
<comment type="similarity">
    <text evidence="1">Belongs to the helicase family.</text>
</comment>
<dbReference type="InterPro" id="IPR027417">
    <property type="entry name" value="P-loop_NTPase"/>
</dbReference>
<dbReference type="GO" id="GO:0016887">
    <property type="term" value="F:ATP hydrolysis activity"/>
    <property type="evidence" value="ECO:0007669"/>
    <property type="project" value="RHEA"/>
</dbReference>
<dbReference type="PANTHER" id="PTHR10492">
    <property type="match status" value="1"/>
</dbReference>
<name>A0A2X0N033_9BASI</name>
<accession>A0A2X0N033</accession>